<sequence>MAKIKELWGENCPGKQLYFSARFEVATPTTDPQAIIWSDASCGFGRGVATGGIGVVFDICLPGEPKYITEEAEYIDSAKGTVVTEAKGILKGLQTIKKKIDAAEFPPETHLAIIIATDCHSNMQNMKKARPVKVKGTSEYRAVLGETKATSDMILALELNVSIEIYWCPRNTTPQMRRADFLAGHARKTRKRELEINCGINSEDRAQQTTEGLLTKTKRTRRGRRRKVPMGNILEEEAEDSLESQTRSCKRQRVRIEEPQAAPSNTEPQDPIAVPEDTQDRQQDNAQVDHGRRRGRWYHCIVIAAETSSAKPRHHGLLISNTSGFTLRNGLGDQDSDISTVDIQQHSKISCSWRLGYPGLHVAGEQKGLSEIDVLDGFFKFSRLQFQKPFLRRQEGVITNGQRDKRPNEDTSFITITIVIIIIININIINIGDIENYIHIVIPGTTLSDVGNSLNFIGLKKV</sequence>
<proteinExistence type="predicted"/>
<comment type="caution">
    <text evidence="3">The sequence shown here is derived from an EMBL/GenBank/DDBJ whole genome shotgun (WGS) entry which is preliminary data.</text>
</comment>
<evidence type="ECO:0000313" key="3">
    <source>
        <dbReference type="EMBL" id="ROW12217.1"/>
    </source>
</evidence>
<keyword evidence="4" id="KW-1185">Reference proteome</keyword>
<organism evidence="3 4">
    <name type="scientific">Cytospora schulzeri</name>
    <dbReference type="NCBI Taxonomy" id="448051"/>
    <lineage>
        <taxon>Eukaryota</taxon>
        <taxon>Fungi</taxon>
        <taxon>Dikarya</taxon>
        <taxon>Ascomycota</taxon>
        <taxon>Pezizomycotina</taxon>
        <taxon>Sordariomycetes</taxon>
        <taxon>Sordariomycetidae</taxon>
        <taxon>Diaporthales</taxon>
        <taxon>Cytosporaceae</taxon>
        <taxon>Cytospora</taxon>
    </lineage>
</organism>
<dbReference type="GO" id="GO:0003676">
    <property type="term" value="F:nucleic acid binding"/>
    <property type="evidence" value="ECO:0007669"/>
    <property type="project" value="InterPro"/>
</dbReference>
<evidence type="ECO:0000256" key="1">
    <source>
        <dbReference type="SAM" id="MobiDB-lite"/>
    </source>
</evidence>
<name>A0A423X8T7_9PEZI</name>
<feature type="region of interest" description="Disordered" evidence="1">
    <location>
        <begin position="205"/>
        <end position="291"/>
    </location>
</feature>
<protein>
    <recommendedName>
        <fullName evidence="5">RNase H type-1 domain-containing protein</fullName>
    </recommendedName>
</protein>
<dbReference type="EMBL" id="LKEA01000001">
    <property type="protein sequence ID" value="ROW12217.1"/>
    <property type="molecule type" value="Genomic_DNA"/>
</dbReference>
<reference evidence="3 4" key="1">
    <citation type="submission" date="2015-09" db="EMBL/GenBank/DDBJ databases">
        <title>Host preference determinants of Valsa canker pathogens revealed by comparative genomics.</title>
        <authorList>
            <person name="Yin Z."/>
            <person name="Huang L."/>
        </authorList>
    </citation>
    <scope>NUCLEOTIDE SEQUENCE [LARGE SCALE GENOMIC DNA]</scope>
    <source>
        <strain evidence="3 4">03-1</strain>
    </source>
</reference>
<gene>
    <name evidence="3" type="ORF">VMCG_00598</name>
</gene>
<evidence type="ECO:0008006" key="5">
    <source>
        <dbReference type="Google" id="ProtNLM"/>
    </source>
</evidence>
<dbReference type="OrthoDB" id="10529036at2759"/>
<evidence type="ECO:0000313" key="4">
    <source>
        <dbReference type="Proteomes" id="UP000283895"/>
    </source>
</evidence>
<keyword evidence="2" id="KW-0812">Transmembrane</keyword>
<feature type="compositionally biased region" description="Basic and acidic residues" evidence="1">
    <location>
        <begin position="278"/>
        <end position="290"/>
    </location>
</feature>
<dbReference type="AlphaFoldDB" id="A0A423X8T7"/>
<accession>A0A423X8T7</accession>
<keyword evidence="2" id="KW-0472">Membrane</keyword>
<dbReference type="Proteomes" id="UP000283895">
    <property type="component" value="Unassembled WGS sequence"/>
</dbReference>
<keyword evidence="2" id="KW-1133">Transmembrane helix</keyword>
<feature type="transmembrane region" description="Helical" evidence="2">
    <location>
        <begin position="413"/>
        <end position="432"/>
    </location>
</feature>
<dbReference type="Gene3D" id="3.30.420.10">
    <property type="entry name" value="Ribonuclease H-like superfamily/Ribonuclease H"/>
    <property type="match status" value="1"/>
</dbReference>
<evidence type="ECO:0000256" key="2">
    <source>
        <dbReference type="SAM" id="Phobius"/>
    </source>
</evidence>
<dbReference type="InterPro" id="IPR036397">
    <property type="entry name" value="RNaseH_sf"/>
</dbReference>
<feature type="compositionally biased region" description="Basic residues" evidence="1">
    <location>
        <begin position="216"/>
        <end position="228"/>
    </location>
</feature>